<name>A0ABN2S9K1_9MICO</name>
<organism evidence="1 2">
    <name type="scientific">Terrabacter lapilli</name>
    <dbReference type="NCBI Taxonomy" id="436231"/>
    <lineage>
        <taxon>Bacteria</taxon>
        <taxon>Bacillati</taxon>
        <taxon>Actinomycetota</taxon>
        <taxon>Actinomycetes</taxon>
        <taxon>Micrococcales</taxon>
        <taxon>Intrasporangiaceae</taxon>
        <taxon>Terrabacter</taxon>
    </lineage>
</organism>
<sequence length="81" mass="9151">MGLISGLLTLPLAPLRGLTAVAEQILQQAEEIYYDPATIRRELEELDRLREDGEIDDATATAREDELIDRLMEAQERGRRG</sequence>
<dbReference type="InterPro" id="IPR007804">
    <property type="entry name" value="GvpG"/>
</dbReference>
<evidence type="ECO:0000313" key="1">
    <source>
        <dbReference type="EMBL" id="GAA1982898.1"/>
    </source>
</evidence>
<protein>
    <recommendedName>
        <fullName evidence="3">Gas vesicle protein GvpG</fullName>
    </recommendedName>
</protein>
<dbReference type="Pfam" id="PF05120">
    <property type="entry name" value="GvpG"/>
    <property type="match status" value="1"/>
</dbReference>
<dbReference type="Proteomes" id="UP001500013">
    <property type="component" value="Unassembled WGS sequence"/>
</dbReference>
<comment type="caution">
    <text evidence="1">The sequence shown here is derived from an EMBL/GenBank/DDBJ whole genome shotgun (WGS) entry which is preliminary data.</text>
</comment>
<evidence type="ECO:0008006" key="3">
    <source>
        <dbReference type="Google" id="ProtNLM"/>
    </source>
</evidence>
<dbReference type="RefSeq" id="WP_344062842.1">
    <property type="nucleotide sequence ID" value="NZ_BAAAPU010000007.1"/>
</dbReference>
<dbReference type="EMBL" id="BAAAPU010000007">
    <property type="protein sequence ID" value="GAA1982898.1"/>
    <property type="molecule type" value="Genomic_DNA"/>
</dbReference>
<gene>
    <name evidence="1" type="ORF">GCM10009817_25300</name>
</gene>
<proteinExistence type="predicted"/>
<evidence type="ECO:0000313" key="2">
    <source>
        <dbReference type="Proteomes" id="UP001500013"/>
    </source>
</evidence>
<reference evidence="1 2" key="1">
    <citation type="journal article" date="2019" name="Int. J. Syst. Evol. Microbiol.">
        <title>The Global Catalogue of Microorganisms (GCM) 10K type strain sequencing project: providing services to taxonomists for standard genome sequencing and annotation.</title>
        <authorList>
            <consortium name="The Broad Institute Genomics Platform"/>
            <consortium name="The Broad Institute Genome Sequencing Center for Infectious Disease"/>
            <person name="Wu L."/>
            <person name="Ma J."/>
        </authorList>
    </citation>
    <scope>NUCLEOTIDE SEQUENCE [LARGE SCALE GENOMIC DNA]</scope>
    <source>
        <strain evidence="1 2">JCM 15628</strain>
    </source>
</reference>
<accession>A0ABN2S9K1</accession>
<keyword evidence="2" id="KW-1185">Reference proteome</keyword>